<dbReference type="CDD" id="cd04082">
    <property type="entry name" value="CBM35_pectate_lyase-like"/>
    <property type="match status" value="1"/>
</dbReference>
<reference evidence="2 3" key="1">
    <citation type="submission" date="2024-05" db="EMBL/GenBank/DDBJ databases">
        <authorList>
            <person name="Zhao H."/>
            <person name="Xu Y."/>
            <person name="Lin S."/>
            <person name="Spain J.C."/>
            <person name="Zhou N.-Y."/>
        </authorList>
    </citation>
    <scope>NUCLEOTIDE SEQUENCE [LARGE SCALE GENOMIC DNA]</scope>
    <source>
        <strain evidence="2 3">NEAU-NG30</strain>
    </source>
</reference>
<proteinExistence type="predicted"/>
<gene>
    <name evidence="2" type="ORF">ABJI51_25060</name>
</gene>
<dbReference type="EMBL" id="JBDZYD010000009">
    <property type="protein sequence ID" value="MEQ0562368.1"/>
    <property type="molecule type" value="Genomic_DNA"/>
</dbReference>
<protein>
    <submittedName>
        <fullName evidence="2">CBM35 domain-containing protein</fullName>
    </submittedName>
</protein>
<name>A0ABV0LJ90_9PSEU</name>
<evidence type="ECO:0000313" key="3">
    <source>
        <dbReference type="Proteomes" id="UP001440984"/>
    </source>
</evidence>
<dbReference type="SUPFAM" id="SSF49785">
    <property type="entry name" value="Galactose-binding domain-like"/>
    <property type="match status" value="1"/>
</dbReference>
<evidence type="ECO:0000313" key="2">
    <source>
        <dbReference type="EMBL" id="MEQ0562368.1"/>
    </source>
</evidence>
<dbReference type="PROSITE" id="PS51175">
    <property type="entry name" value="CBM6"/>
    <property type="match status" value="1"/>
</dbReference>
<evidence type="ECO:0000259" key="1">
    <source>
        <dbReference type="PROSITE" id="PS51175"/>
    </source>
</evidence>
<dbReference type="Pfam" id="PF16990">
    <property type="entry name" value="CBM_35"/>
    <property type="match status" value="1"/>
</dbReference>
<dbReference type="RefSeq" id="WP_348953848.1">
    <property type="nucleotide sequence ID" value="NZ_JBDZYD010000009.1"/>
</dbReference>
<feature type="domain" description="CBM6" evidence="1">
    <location>
        <begin position="527"/>
        <end position="649"/>
    </location>
</feature>
<organism evidence="2 3">
    <name type="scientific">Amycolatopsis melonis</name>
    <dbReference type="NCBI Taxonomy" id="3156488"/>
    <lineage>
        <taxon>Bacteria</taxon>
        <taxon>Bacillati</taxon>
        <taxon>Actinomycetota</taxon>
        <taxon>Actinomycetes</taxon>
        <taxon>Pseudonocardiales</taxon>
        <taxon>Pseudonocardiaceae</taxon>
        <taxon>Amycolatopsis</taxon>
    </lineage>
</organism>
<sequence length="799" mass="85109">MVNADGSYSVEVAAPAYHFAGSVGVPVRKVTTLAGNDAVGAYHETDFDYTVGGVDRSSSIRAYDSTQVILFGTTYVQASANANPFPVLAQRPALPSREHFSSCWANPKINLAGDAGMSPYLAFDASGSGYLVSAANNLTTGTVRFDNGALVSGVTPRIDSLPAGFTYKTVLAYGTSINKVYDTWGHALTSWSGKHRPAQNASPTLAKLGYWTDNGAAYYYKFDNALGYQGTLQAVQQDWRRKGLPMGNLQIDSWWYPKGPNKSWQDKQDGQYQLTADPTLFPQGLAAFQKSVGIPLITHTRWIDPASPYVQQYQMSNTVSIDPAYWNDRMAYLKSSGVRTYEQDWLCLKAQPNLNLTDREAFLGNMAAAAKANSMDVQYCMALPQDFLESTKYDAVTNIRTSFDRFGRPRWDEFLYSSRLASAVGLWPFADVMMSTETRNLLMSNLSAGPVGVGDPIGAESVANLTKVAEADGTIVKPDTPIVPNDATYVRDASGTSGAMVATTSSRHGAMNAGYVYAYARPVTPDTVLEAETATVSGAAVAHTGSGFTGTGYVDYQHNTGDYIQWNVNAPTSGKYTLFFRYANGDTVDRPLAVTVDGGAPTTEPFSTTIGWNTWQAKSMMVQLSAGAHTVRLSATGVPGPNIDNLGVSAGDARQNAPFTAADFGISGTAYVYDYFADAGSVVNATTTYTGHVTSDGTYYQVVPIGASGIGFLGDAGKFVSLGQQRIRSLSDDGAVHATVAFAAGDGPVTVHGYSPTAVTAVAAGATVDQVVYHATTHLFSARLTPAAGVSTATLTITR</sequence>
<dbReference type="InterPro" id="IPR005084">
    <property type="entry name" value="CBM6"/>
</dbReference>
<keyword evidence="3" id="KW-1185">Reference proteome</keyword>
<dbReference type="Proteomes" id="UP001440984">
    <property type="component" value="Unassembled WGS sequence"/>
</dbReference>
<comment type="caution">
    <text evidence="2">The sequence shown here is derived from an EMBL/GenBank/DDBJ whole genome shotgun (WGS) entry which is preliminary data.</text>
</comment>
<dbReference type="Gene3D" id="2.60.120.260">
    <property type="entry name" value="Galactose-binding domain-like"/>
    <property type="match status" value="1"/>
</dbReference>
<dbReference type="InterPro" id="IPR008979">
    <property type="entry name" value="Galactose-bd-like_sf"/>
</dbReference>
<accession>A0ABV0LJ90</accession>